<evidence type="ECO:0000256" key="1">
    <source>
        <dbReference type="SAM" id="MobiDB-lite"/>
    </source>
</evidence>
<reference evidence="3 4" key="1">
    <citation type="submission" date="2019-09" db="EMBL/GenBank/DDBJ databases">
        <title>Isolation of a novel species in the genus Cupriavidus from patients with sepsis using whole genome sequencing.</title>
        <authorList>
            <person name="Kweon O.J."/>
            <person name="Lee M.-K."/>
        </authorList>
    </citation>
    <scope>NUCLEOTIDE SEQUENCE [LARGE SCALE GENOMIC DNA]</scope>
    <source>
        <strain evidence="3 4">MKL-01</strain>
    </source>
</reference>
<evidence type="ECO:0000313" key="3">
    <source>
        <dbReference type="EMBL" id="KAA6116765.1"/>
    </source>
</evidence>
<evidence type="ECO:0000259" key="2">
    <source>
        <dbReference type="Pfam" id="PF13470"/>
    </source>
</evidence>
<dbReference type="InterPro" id="IPR029060">
    <property type="entry name" value="PIN-like_dom_sf"/>
</dbReference>
<sequence>MLNPSTGPAIGSNAGSNAGSATGPSVAPNPAPALPNAAPDDASPPRVVLDSNVWIDLLVFRDPHAEPIRTALRDGAIAPLIRADCREELRRVLAYPQFARFDVDIDEALATVDRLTTAVAPPCPTQAEAIRLPRCRDGDDQKFIELAHFAGAECLVSKDKAVLKLAGRLRRSSGVAVLTPQAFAPWLAARPAR</sequence>
<comment type="caution">
    <text evidence="3">The sequence shown here is derived from an EMBL/GenBank/DDBJ whole genome shotgun (WGS) entry which is preliminary data.</text>
</comment>
<dbReference type="NCBIfam" id="TIGR00305">
    <property type="entry name" value="putative toxin-antitoxin system toxin component, PIN family"/>
    <property type="match status" value="1"/>
</dbReference>
<proteinExistence type="predicted"/>
<dbReference type="SUPFAM" id="SSF88723">
    <property type="entry name" value="PIN domain-like"/>
    <property type="match status" value="1"/>
</dbReference>
<dbReference type="RefSeq" id="WP_149319347.1">
    <property type="nucleotide sequence ID" value="NZ_VWRN01000071.1"/>
</dbReference>
<organism evidence="3 4">
    <name type="scientific">Cupriavidus cauae</name>
    <dbReference type="NCBI Taxonomy" id="2608999"/>
    <lineage>
        <taxon>Bacteria</taxon>
        <taxon>Pseudomonadati</taxon>
        <taxon>Pseudomonadota</taxon>
        <taxon>Betaproteobacteria</taxon>
        <taxon>Burkholderiales</taxon>
        <taxon>Burkholderiaceae</taxon>
        <taxon>Cupriavidus</taxon>
    </lineage>
</organism>
<dbReference type="Proteomes" id="UP000324324">
    <property type="component" value="Unassembled WGS sequence"/>
</dbReference>
<feature type="compositionally biased region" description="Polar residues" evidence="1">
    <location>
        <begin position="13"/>
        <end position="23"/>
    </location>
</feature>
<gene>
    <name evidence="3" type="ORF">F1599_24335</name>
</gene>
<dbReference type="InterPro" id="IPR002716">
    <property type="entry name" value="PIN_dom"/>
</dbReference>
<dbReference type="InterPro" id="IPR002850">
    <property type="entry name" value="PIN_toxin-like"/>
</dbReference>
<name>A0A5M8A3V5_9BURK</name>
<dbReference type="AlphaFoldDB" id="A0A5M8A3V5"/>
<feature type="domain" description="PIN" evidence="2">
    <location>
        <begin position="46"/>
        <end position="161"/>
    </location>
</feature>
<keyword evidence="4" id="KW-1185">Reference proteome</keyword>
<evidence type="ECO:0000313" key="4">
    <source>
        <dbReference type="Proteomes" id="UP000324324"/>
    </source>
</evidence>
<protein>
    <submittedName>
        <fullName evidence="3">Putative toxin-antitoxin system toxin component, PIN family</fullName>
    </submittedName>
</protein>
<dbReference type="PANTHER" id="PTHR34610:SF3">
    <property type="entry name" value="SSL7007 PROTEIN"/>
    <property type="match status" value="1"/>
</dbReference>
<feature type="region of interest" description="Disordered" evidence="1">
    <location>
        <begin position="1"/>
        <end position="43"/>
    </location>
</feature>
<feature type="compositionally biased region" description="Low complexity" evidence="1">
    <location>
        <begin position="34"/>
        <end position="43"/>
    </location>
</feature>
<accession>A0A5M8A3V5</accession>
<dbReference type="Pfam" id="PF13470">
    <property type="entry name" value="PIN_3"/>
    <property type="match status" value="1"/>
</dbReference>
<dbReference type="PANTHER" id="PTHR34610">
    <property type="entry name" value="SSL7007 PROTEIN"/>
    <property type="match status" value="1"/>
</dbReference>
<dbReference type="EMBL" id="VWRN01000071">
    <property type="protein sequence ID" value="KAA6116765.1"/>
    <property type="molecule type" value="Genomic_DNA"/>
</dbReference>